<protein>
    <submittedName>
        <fullName evidence="2">Uncharacterized protein</fullName>
    </submittedName>
</protein>
<gene>
    <name evidence="2" type="ORF">Tci_926440</name>
</gene>
<dbReference type="EMBL" id="BKCJ011806258">
    <property type="protein sequence ID" value="GFD54471.1"/>
    <property type="molecule type" value="Genomic_DNA"/>
</dbReference>
<evidence type="ECO:0000256" key="1">
    <source>
        <dbReference type="SAM" id="MobiDB-lite"/>
    </source>
</evidence>
<reference evidence="2" key="1">
    <citation type="journal article" date="2019" name="Sci. Rep.">
        <title>Draft genome of Tanacetum cinerariifolium, the natural source of mosquito coil.</title>
        <authorList>
            <person name="Yamashiro T."/>
            <person name="Shiraishi A."/>
            <person name="Satake H."/>
            <person name="Nakayama K."/>
        </authorList>
    </citation>
    <scope>NUCLEOTIDE SEQUENCE</scope>
</reference>
<name>A0A699XCD2_TANCI</name>
<sequence length="24" mass="2545">QQVVLEPPGPICRPSRPKESGAAQ</sequence>
<comment type="caution">
    <text evidence="2">The sequence shown here is derived from an EMBL/GenBank/DDBJ whole genome shotgun (WGS) entry which is preliminary data.</text>
</comment>
<accession>A0A699XCD2</accession>
<evidence type="ECO:0000313" key="2">
    <source>
        <dbReference type="EMBL" id="GFD54471.1"/>
    </source>
</evidence>
<feature type="non-terminal residue" evidence="2">
    <location>
        <position position="1"/>
    </location>
</feature>
<proteinExistence type="predicted"/>
<organism evidence="2">
    <name type="scientific">Tanacetum cinerariifolium</name>
    <name type="common">Dalmatian daisy</name>
    <name type="synonym">Chrysanthemum cinerariifolium</name>
    <dbReference type="NCBI Taxonomy" id="118510"/>
    <lineage>
        <taxon>Eukaryota</taxon>
        <taxon>Viridiplantae</taxon>
        <taxon>Streptophyta</taxon>
        <taxon>Embryophyta</taxon>
        <taxon>Tracheophyta</taxon>
        <taxon>Spermatophyta</taxon>
        <taxon>Magnoliopsida</taxon>
        <taxon>eudicotyledons</taxon>
        <taxon>Gunneridae</taxon>
        <taxon>Pentapetalae</taxon>
        <taxon>asterids</taxon>
        <taxon>campanulids</taxon>
        <taxon>Asterales</taxon>
        <taxon>Asteraceae</taxon>
        <taxon>Asteroideae</taxon>
        <taxon>Anthemideae</taxon>
        <taxon>Anthemidinae</taxon>
        <taxon>Tanacetum</taxon>
    </lineage>
</organism>
<dbReference type="AlphaFoldDB" id="A0A699XCD2"/>
<feature type="region of interest" description="Disordered" evidence="1">
    <location>
        <begin position="1"/>
        <end position="24"/>
    </location>
</feature>